<feature type="transmembrane region" description="Helical" evidence="1">
    <location>
        <begin position="140"/>
        <end position="160"/>
    </location>
</feature>
<reference evidence="3" key="1">
    <citation type="submission" date="2023-07" db="EMBL/GenBank/DDBJ databases">
        <title>Structural and functional analysis of rice phyllospheric bacteria for their antimicrobial properties and defense elicitation against blast disease.</title>
        <authorList>
            <person name="Sahu K.P."/>
            <person name="Asharani P."/>
            <person name="Kumar M."/>
            <person name="Reddy B."/>
            <person name="Kumar A."/>
        </authorList>
    </citation>
    <scope>NUCLEOTIDE SEQUENCE [LARGE SCALE GENOMIC DNA]</scope>
    <source>
        <strain evidence="3">OsEp_Plm_30P10</strain>
    </source>
</reference>
<dbReference type="RefSeq" id="WP_322543221.1">
    <property type="nucleotide sequence ID" value="NZ_JAOBTT010000001.1"/>
</dbReference>
<name>A0ABU5LHE3_9GAMM</name>
<dbReference type="Pfam" id="PF09480">
    <property type="entry name" value="PrgH"/>
    <property type="match status" value="1"/>
</dbReference>
<dbReference type="Proteomes" id="UP001288620">
    <property type="component" value="Unassembled WGS sequence"/>
</dbReference>
<evidence type="ECO:0000313" key="3">
    <source>
        <dbReference type="Proteomes" id="UP001288620"/>
    </source>
</evidence>
<dbReference type="Gene3D" id="3.30.70.1780">
    <property type="match status" value="1"/>
</dbReference>
<keyword evidence="1" id="KW-0812">Transmembrane</keyword>
<protein>
    <submittedName>
        <fullName evidence="2">PrgH/EprH family type III secretion apparatus protein</fullName>
    </submittedName>
</protein>
<gene>
    <name evidence="2" type="ORF">N4G40_13955</name>
</gene>
<comment type="caution">
    <text evidence="2">The sequence shown here is derived from an EMBL/GenBank/DDBJ whole genome shotgun (WGS) entry which is preliminary data.</text>
</comment>
<keyword evidence="3" id="KW-1185">Reference proteome</keyword>
<keyword evidence="1" id="KW-1133">Transmembrane helix</keyword>
<evidence type="ECO:0000313" key="2">
    <source>
        <dbReference type="EMBL" id="MDZ7279364.1"/>
    </source>
</evidence>
<dbReference type="Gene3D" id="3.30.300.170">
    <property type="match status" value="1"/>
</dbReference>
<dbReference type="Gene3D" id="3.30.70.1770">
    <property type="match status" value="1"/>
</dbReference>
<sequence length="401" mass="45951">MSEYSKYHPENVRYIIRFLNTTLADCEYQITDSETRYIIATAAEIRQHQEKIALPGYLFIPDEELGAVFSLIEHEGDVSLCTNAEGHSVRKTLPWQRPYEIMGLWVAIKRSENEAWSQEVNDFVLPSRAVISNPDKKNRIGWLLVISAAVILLVVGLFILTSTPRQEKRAQDIRQLIGDEITRYTVLQGRNNLFYVLAEDQNAKVRAQRAMIRASEWRDTVVISKPEEQHRIVSAVRARWPQVNVHQLRLDNAAEPEMVLSAERAGINGTQEQAALTQLLIELMPYAKEIHFARLSDRVVLQQAQQEMAKTLSPFTVIKQADSAVYRIKGSLQDNALNATKEAVRNFSHQYQGDYINVEIELEKDRLAGKSFLYGAEGYVKLSPQHWYFTNLTEVKDEFSK</sequence>
<accession>A0ABU5LHE3</accession>
<organism evidence="2 3">
    <name type="scientific">Pantoea eucrina</name>
    <dbReference type="NCBI Taxonomy" id="472693"/>
    <lineage>
        <taxon>Bacteria</taxon>
        <taxon>Pseudomonadati</taxon>
        <taxon>Pseudomonadota</taxon>
        <taxon>Gammaproteobacteria</taxon>
        <taxon>Enterobacterales</taxon>
        <taxon>Erwiniaceae</taxon>
        <taxon>Pantoea</taxon>
    </lineage>
</organism>
<keyword evidence="1" id="KW-0472">Membrane</keyword>
<evidence type="ECO:0000256" key="1">
    <source>
        <dbReference type="SAM" id="Phobius"/>
    </source>
</evidence>
<proteinExistence type="predicted"/>
<dbReference type="InterPro" id="IPR013387">
    <property type="entry name" value="T3SS_PrgH/EprH"/>
</dbReference>
<dbReference type="Gene3D" id="2.60.200.20">
    <property type="match status" value="1"/>
</dbReference>
<dbReference type="NCBIfam" id="TIGR02554">
    <property type="entry name" value="PrgH"/>
    <property type="match status" value="1"/>
</dbReference>
<dbReference type="InterPro" id="IPR019029">
    <property type="entry name" value="T3SS_PrgH/EprH-like"/>
</dbReference>
<dbReference type="EMBL" id="JAOBTT010000001">
    <property type="protein sequence ID" value="MDZ7279364.1"/>
    <property type="molecule type" value="Genomic_DNA"/>
</dbReference>